<organism evidence="4 5">
    <name type="scientific">Oesophagostomum dentatum</name>
    <name type="common">Nodular worm</name>
    <dbReference type="NCBI Taxonomy" id="61180"/>
    <lineage>
        <taxon>Eukaryota</taxon>
        <taxon>Metazoa</taxon>
        <taxon>Ecdysozoa</taxon>
        <taxon>Nematoda</taxon>
        <taxon>Chromadorea</taxon>
        <taxon>Rhabditida</taxon>
        <taxon>Rhabditina</taxon>
        <taxon>Rhabditomorpha</taxon>
        <taxon>Strongyloidea</taxon>
        <taxon>Strongylidae</taxon>
        <taxon>Oesophagostomum</taxon>
    </lineage>
</organism>
<dbReference type="InterPro" id="IPR039800">
    <property type="entry name" value="MICU1/2/3"/>
</dbReference>
<dbReference type="EMBL" id="KN550299">
    <property type="protein sequence ID" value="KHJ94515.1"/>
    <property type="molecule type" value="Genomic_DNA"/>
</dbReference>
<dbReference type="GO" id="GO:1990246">
    <property type="term" value="C:uniplex complex"/>
    <property type="evidence" value="ECO:0007669"/>
    <property type="project" value="TreeGrafter"/>
</dbReference>
<dbReference type="GO" id="GO:0036444">
    <property type="term" value="P:calcium import into the mitochondrion"/>
    <property type="evidence" value="ECO:0007669"/>
    <property type="project" value="TreeGrafter"/>
</dbReference>
<proteinExistence type="predicted"/>
<comment type="subcellular location">
    <subcellularLocation>
        <location evidence="1">Mitochondrion inner membrane</location>
    </subcellularLocation>
</comment>
<keyword evidence="3" id="KW-0472">Membrane</keyword>
<gene>
    <name evidence="4" type="ORF">OESDEN_05550</name>
</gene>
<dbReference type="AlphaFoldDB" id="A0A0B1TGH9"/>
<dbReference type="PANTHER" id="PTHR12294">
    <property type="entry name" value="EF HAND DOMAIN FAMILY A1,A2-RELATED"/>
    <property type="match status" value="1"/>
</dbReference>
<evidence type="ECO:0000256" key="3">
    <source>
        <dbReference type="ARBA" id="ARBA00023136"/>
    </source>
</evidence>
<feature type="non-terminal residue" evidence="4">
    <location>
        <position position="1"/>
    </location>
</feature>
<dbReference type="SUPFAM" id="SSF47473">
    <property type="entry name" value="EF-hand"/>
    <property type="match status" value="1"/>
</dbReference>
<evidence type="ECO:0000313" key="4">
    <source>
        <dbReference type="EMBL" id="KHJ94515.1"/>
    </source>
</evidence>
<reference evidence="4 5" key="1">
    <citation type="submission" date="2014-03" db="EMBL/GenBank/DDBJ databases">
        <title>Draft genome of the hookworm Oesophagostomum dentatum.</title>
        <authorList>
            <person name="Mitreva M."/>
        </authorList>
    </citation>
    <scope>NUCLEOTIDE SEQUENCE [LARGE SCALE GENOMIC DNA]</scope>
    <source>
        <strain evidence="4 5">OD-Hann</strain>
    </source>
</reference>
<dbReference type="OrthoDB" id="5855937at2759"/>
<dbReference type="GO" id="GO:0005509">
    <property type="term" value="F:calcium ion binding"/>
    <property type="evidence" value="ECO:0007669"/>
    <property type="project" value="InterPro"/>
</dbReference>
<name>A0A0B1TGH9_OESDE</name>
<evidence type="ECO:0000256" key="2">
    <source>
        <dbReference type="ARBA" id="ARBA00022737"/>
    </source>
</evidence>
<dbReference type="PANTHER" id="PTHR12294:SF13">
    <property type="entry name" value="MITOCHONDRIAL CALCIUM UPTAKE 3, ISOFORM D"/>
    <property type="match status" value="1"/>
</dbReference>
<evidence type="ECO:0000256" key="1">
    <source>
        <dbReference type="ARBA" id="ARBA00004273"/>
    </source>
</evidence>
<dbReference type="InterPro" id="IPR011992">
    <property type="entry name" value="EF-hand-dom_pair"/>
</dbReference>
<protein>
    <recommendedName>
        <fullName evidence="6">EF-hand domain-containing protein</fullName>
    </recommendedName>
</protein>
<keyword evidence="2" id="KW-0677">Repeat</keyword>
<sequence length="91" mass="11069">LYRLILLTLFSIRTFKKSEEDVKKQDTTLLLHLFGLRGNDKLSFEEFRHFYQNLQEEIMEIEFHEFARGKSTISPMDFARLILRYLLSYFK</sequence>
<evidence type="ECO:0000313" key="5">
    <source>
        <dbReference type="Proteomes" id="UP000053660"/>
    </source>
</evidence>
<dbReference type="GO" id="GO:0051560">
    <property type="term" value="P:mitochondrial calcium ion homeostasis"/>
    <property type="evidence" value="ECO:0007669"/>
    <property type="project" value="TreeGrafter"/>
</dbReference>
<dbReference type="Proteomes" id="UP000053660">
    <property type="component" value="Unassembled WGS sequence"/>
</dbReference>
<keyword evidence="5" id="KW-1185">Reference proteome</keyword>
<evidence type="ECO:0008006" key="6">
    <source>
        <dbReference type="Google" id="ProtNLM"/>
    </source>
</evidence>
<accession>A0A0B1TGH9</accession>